<dbReference type="EMBL" id="HBUF01279510">
    <property type="protein sequence ID" value="CAG6687008.1"/>
    <property type="molecule type" value="Transcribed_RNA"/>
</dbReference>
<sequence>MNLFLSLIHWLHIFHSYLLMIITPLSSLSIKMNLKEIILTLIFLSHVIITAPFLTKNCLVCSYLVRQKPPDQMVYPLYCSKNYLLMPFKSYLIFIILYGFQVSSLKFGVRL</sequence>
<dbReference type="EMBL" id="HBUF01279507">
    <property type="protein sequence ID" value="CAG6687000.1"/>
    <property type="molecule type" value="Transcribed_RNA"/>
</dbReference>
<feature type="transmembrane region" description="Helical" evidence="1">
    <location>
        <begin position="6"/>
        <end position="25"/>
    </location>
</feature>
<keyword evidence="1" id="KW-1133">Transmembrane helix</keyword>
<evidence type="ECO:0000256" key="1">
    <source>
        <dbReference type="SAM" id="Phobius"/>
    </source>
</evidence>
<dbReference type="EMBL" id="HBUF01279509">
    <property type="protein sequence ID" value="CAG6687006.1"/>
    <property type="molecule type" value="Transcribed_RNA"/>
</dbReference>
<protein>
    <submittedName>
        <fullName evidence="2">Uncharacterized protein</fullName>
    </submittedName>
</protein>
<keyword evidence="1" id="KW-0812">Transmembrane</keyword>
<reference evidence="2" key="1">
    <citation type="submission" date="2021-05" db="EMBL/GenBank/DDBJ databases">
        <authorList>
            <person name="Alioto T."/>
            <person name="Alioto T."/>
            <person name="Gomez Garrido J."/>
        </authorList>
    </citation>
    <scope>NUCLEOTIDE SEQUENCE</scope>
</reference>
<name>A0A8D8TJ21_9HEMI</name>
<dbReference type="EMBL" id="HBUF01279508">
    <property type="protein sequence ID" value="CAG6687003.1"/>
    <property type="molecule type" value="Transcribed_RNA"/>
</dbReference>
<evidence type="ECO:0000313" key="2">
    <source>
        <dbReference type="EMBL" id="CAG6687000.1"/>
    </source>
</evidence>
<feature type="transmembrane region" description="Helical" evidence="1">
    <location>
        <begin position="91"/>
        <end position="109"/>
    </location>
</feature>
<dbReference type="AlphaFoldDB" id="A0A8D8TJ21"/>
<organism evidence="2">
    <name type="scientific">Cacopsylla melanoneura</name>
    <dbReference type="NCBI Taxonomy" id="428564"/>
    <lineage>
        <taxon>Eukaryota</taxon>
        <taxon>Metazoa</taxon>
        <taxon>Ecdysozoa</taxon>
        <taxon>Arthropoda</taxon>
        <taxon>Hexapoda</taxon>
        <taxon>Insecta</taxon>
        <taxon>Pterygota</taxon>
        <taxon>Neoptera</taxon>
        <taxon>Paraneoptera</taxon>
        <taxon>Hemiptera</taxon>
        <taxon>Sternorrhyncha</taxon>
        <taxon>Psylloidea</taxon>
        <taxon>Psyllidae</taxon>
        <taxon>Psyllinae</taxon>
        <taxon>Cacopsylla</taxon>
    </lineage>
</organism>
<accession>A0A8D8TJ21</accession>
<feature type="transmembrane region" description="Helical" evidence="1">
    <location>
        <begin position="37"/>
        <end position="55"/>
    </location>
</feature>
<keyword evidence="1" id="KW-0472">Membrane</keyword>
<proteinExistence type="predicted"/>